<dbReference type="Gene3D" id="3.30.750.24">
    <property type="entry name" value="STAS domain"/>
    <property type="match status" value="1"/>
</dbReference>
<proteinExistence type="predicted"/>
<reference evidence="3" key="1">
    <citation type="submission" date="2020-03" db="EMBL/GenBank/DDBJ databases">
        <title>Complete genome sequence of sulfur-oxidizing bacterium skT11.</title>
        <authorList>
            <person name="Kanda M."/>
            <person name="Kojima H."/>
            <person name="Fukui M."/>
        </authorList>
    </citation>
    <scope>NUCLEOTIDE SEQUENCE [LARGE SCALE GENOMIC DNA]</scope>
    <source>
        <strain evidence="3">skT11</strain>
    </source>
</reference>
<feature type="domain" description="STAS" evidence="1">
    <location>
        <begin position="9"/>
        <end position="94"/>
    </location>
</feature>
<evidence type="ECO:0000313" key="2">
    <source>
        <dbReference type="EMBL" id="BCB25526.1"/>
    </source>
</evidence>
<protein>
    <recommendedName>
        <fullName evidence="1">STAS domain-containing protein</fullName>
    </recommendedName>
</protein>
<dbReference type="SUPFAM" id="SSF52091">
    <property type="entry name" value="SpoIIaa-like"/>
    <property type="match status" value="1"/>
</dbReference>
<evidence type="ECO:0000313" key="3">
    <source>
        <dbReference type="Proteomes" id="UP000502260"/>
    </source>
</evidence>
<dbReference type="CDD" id="cd07043">
    <property type="entry name" value="STAS_anti-anti-sigma_factors"/>
    <property type="match status" value="1"/>
</dbReference>
<organism evidence="2 3">
    <name type="scientific">Sulfurimicrobium lacus</name>
    <dbReference type="NCBI Taxonomy" id="2715678"/>
    <lineage>
        <taxon>Bacteria</taxon>
        <taxon>Pseudomonadati</taxon>
        <taxon>Pseudomonadota</taxon>
        <taxon>Betaproteobacteria</taxon>
        <taxon>Nitrosomonadales</taxon>
        <taxon>Sulfuricellaceae</taxon>
        <taxon>Sulfurimicrobium</taxon>
    </lineage>
</organism>
<keyword evidence="3" id="KW-1185">Reference proteome</keyword>
<gene>
    <name evidence="2" type="ORF">SKTS_04120</name>
</gene>
<dbReference type="InterPro" id="IPR002645">
    <property type="entry name" value="STAS_dom"/>
</dbReference>
<sequence>MIELGGGAIHFSGPLTMVTVNEALRESTALFAEEGPWVLDFSGVGEVDSAAVSLLLEWARQSARSGRKLRISHLPENLQSLVKVYGVEDLLPAA</sequence>
<evidence type="ECO:0000259" key="1">
    <source>
        <dbReference type="PROSITE" id="PS50801"/>
    </source>
</evidence>
<dbReference type="InterPro" id="IPR058548">
    <property type="entry name" value="MlaB-like_STAS"/>
</dbReference>
<dbReference type="AlphaFoldDB" id="A0A6F8V947"/>
<dbReference type="KEGG" id="slac:SKTS_04120"/>
<dbReference type="PROSITE" id="PS50801">
    <property type="entry name" value="STAS"/>
    <property type="match status" value="1"/>
</dbReference>
<dbReference type="InterPro" id="IPR036513">
    <property type="entry name" value="STAS_dom_sf"/>
</dbReference>
<dbReference type="EMBL" id="AP022853">
    <property type="protein sequence ID" value="BCB25526.1"/>
    <property type="molecule type" value="Genomic_DNA"/>
</dbReference>
<dbReference type="Pfam" id="PF13466">
    <property type="entry name" value="STAS_2"/>
    <property type="match status" value="1"/>
</dbReference>
<name>A0A6F8V947_9PROT</name>
<accession>A0A6F8V947</accession>
<dbReference type="RefSeq" id="WP_173059621.1">
    <property type="nucleotide sequence ID" value="NZ_AP022853.1"/>
</dbReference>
<dbReference type="Proteomes" id="UP000502260">
    <property type="component" value="Chromosome"/>
</dbReference>